<dbReference type="SUPFAM" id="SSF48264">
    <property type="entry name" value="Cytochrome P450"/>
    <property type="match status" value="1"/>
</dbReference>
<keyword evidence="2 7" id="KW-0349">Heme</keyword>
<keyword evidence="3 7" id="KW-0479">Metal-binding</keyword>
<evidence type="ECO:0000256" key="9">
    <source>
        <dbReference type="SAM" id="MobiDB-lite"/>
    </source>
</evidence>
<protein>
    <submittedName>
        <fullName evidence="10">Cytochrome P450</fullName>
    </submittedName>
</protein>
<dbReference type="PANTHER" id="PTHR24291">
    <property type="entry name" value="CYTOCHROME P450 FAMILY 4"/>
    <property type="match status" value="1"/>
</dbReference>
<evidence type="ECO:0000256" key="6">
    <source>
        <dbReference type="ARBA" id="ARBA00023033"/>
    </source>
</evidence>
<dbReference type="GO" id="GO:0005506">
    <property type="term" value="F:iron ion binding"/>
    <property type="evidence" value="ECO:0007669"/>
    <property type="project" value="InterPro"/>
</dbReference>
<dbReference type="InterPro" id="IPR002401">
    <property type="entry name" value="Cyt_P450_E_grp-I"/>
</dbReference>
<dbReference type="OrthoDB" id="9764248at2"/>
<accession>A0A5N7MWA3</accession>
<dbReference type="InterPro" id="IPR001128">
    <property type="entry name" value="Cyt_P450"/>
</dbReference>
<dbReference type="PANTHER" id="PTHR24291:SF50">
    <property type="entry name" value="BIFUNCTIONAL ALBAFLAVENONE MONOOXYGENASE_TERPENE SYNTHASE"/>
    <property type="match status" value="1"/>
</dbReference>
<sequence>MQTSVAPEGIRTFIPPHPDPAPENLSPRQLASLMRTNNIRVWSQRAYEEKVVVRRFFGRSSVLFNAPEAIRHVLVDHPEAYGRTRATLRILKPLLGEGLFTSEGPAWRHQRRTLAPAFTPRSVELLIPHIRSATTEMIGSLAATEKERVDLFPMIQRLALEIAGRTMFSLEMGQHGSALRDQIMHYGQRLGRPHLLDFVVPIGLPTPHDWARAWFRRGWIRLIDQIMAERLTAKTHASGPRDLLDLLMAARDPESGEGFSPKQLRDQIATMILAGHETTAVALCWSVYLLAHLPEVQGQIAQEAAAVVQPDSEAEPPLLKLTYTRAVLDEVMRLYPPAYVIVRAARQPDNVAGVTMKPGDLAIISPWVLHRHRKYWHEPDAFAPERFLPGALAVDRFAYLPFGVGPRVCIGAHFALTEATLVLAELMRSFRIELVTSRPVLPVAVVTTQPDHAPLFRLHRR</sequence>
<keyword evidence="6 8" id="KW-0503">Monooxygenase</keyword>
<evidence type="ECO:0000256" key="5">
    <source>
        <dbReference type="ARBA" id="ARBA00023004"/>
    </source>
</evidence>
<evidence type="ECO:0000256" key="4">
    <source>
        <dbReference type="ARBA" id="ARBA00023002"/>
    </source>
</evidence>
<dbReference type="InterPro" id="IPR017972">
    <property type="entry name" value="Cyt_P450_CS"/>
</dbReference>
<dbReference type="EMBL" id="VOSK01000360">
    <property type="protein sequence ID" value="MPR30384.1"/>
    <property type="molecule type" value="Genomic_DNA"/>
</dbReference>
<feature type="binding site" description="axial binding residue" evidence="7">
    <location>
        <position position="409"/>
    </location>
    <ligand>
        <name>heme</name>
        <dbReference type="ChEBI" id="CHEBI:30413"/>
    </ligand>
    <ligandPart>
        <name>Fe</name>
        <dbReference type="ChEBI" id="CHEBI:18248"/>
    </ligandPart>
</feature>
<dbReference type="PROSITE" id="PS00086">
    <property type="entry name" value="CYTOCHROME_P450"/>
    <property type="match status" value="1"/>
</dbReference>
<organism evidence="10 11">
    <name type="scientific">Microvirga tunisiensis</name>
    <dbReference type="NCBI Taxonomy" id="2108360"/>
    <lineage>
        <taxon>Bacteria</taxon>
        <taxon>Pseudomonadati</taxon>
        <taxon>Pseudomonadota</taxon>
        <taxon>Alphaproteobacteria</taxon>
        <taxon>Hyphomicrobiales</taxon>
        <taxon>Methylobacteriaceae</taxon>
        <taxon>Microvirga</taxon>
    </lineage>
</organism>
<dbReference type="GO" id="GO:0020037">
    <property type="term" value="F:heme binding"/>
    <property type="evidence" value="ECO:0007669"/>
    <property type="project" value="InterPro"/>
</dbReference>
<comment type="caution">
    <text evidence="10">The sequence shown here is derived from an EMBL/GenBank/DDBJ whole genome shotgun (WGS) entry which is preliminary data.</text>
</comment>
<comment type="similarity">
    <text evidence="1 8">Belongs to the cytochrome P450 family.</text>
</comment>
<evidence type="ECO:0000313" key="10">
    <source>
        <dbReference type="EMBL" id="MPR30384.1"/>
    </source>
</evidence>
<name>A0A5N7MWA3_9HYPH</name>
<dbReference type="AlphaFoldDB" id="A0A5N7MWA3"/>
<proteinExistence type="inferred from homology"/>
<dbReference type="InterPro" id="IPR036396">
    <property type="entry name" value="Cyt_P450_sf"/>
</dbReference>
<dbReference type="Pfam" id="PF00067">
    <property type="entry name" value="p450"/>
    <property type="match status" value="1"/>
</dbReference>
<evidence type="ECO:0000256" key="1">
    <source>
        <dbReference type="ARBA" id="ARBA00010617"/>
    </source>
</evidence>
<keyword evidence="5 7" id="KW-0408">Iron</keyword>
<dbReference type="GO" id="GO:0004497">
    <property type="term" value="F:monooxygenase activity"/>
    <property type="evidence" value="ECO:0007669"/>
    <property type="project" value="UniProtKB-KW"/>
</dbReference>
<evidence type="ECO:0000313" key="11">
    <source>
        <dbReference type="Proteomes" id="UP000403266"/>
    </source>
</evidence>
<keyword evidence="11" id="KW-1185">Reference proteome</keyword>
<dbReference type="Gene3D" id="1.10.630.10">
    <property type="entry name" value="Cytochrome P450"/>
    <property type="match status" value="1"/>
</dbReference>
<evidence type="ECO:0000256" key="8">
    <source>
        <dbReference type="RuleBase" id="RU000461"/>
    </source>
</evidence>
<dbReference type="InterPro" id="IPR050196">
    <property type="entry name" value="Cytochrome_P450_Monoox"/>
</dbReference>
<dbReference type="Proteomes" id="UP000403266">
    <property type="component" value="Unassembled WGS sequence"/>
</dbReference>
<evidence type="ECO:0000256" key="2">
    <source>
        <dbReference type="ARBA" id="ARBA00022617"/>
    </source>
</evidence>
<evidence type="ECO:0000256" key="7">
    <source>
        <dbReference type="PIRSR" id="PIRSR602401-1"/>
    </source>
</evidence>
<gene>
    <name evidence="10" type="ORF">FS320_36540</name>
</gene>
<keyword evidence="4 8" id="KW-0560">Oxidoreductase</keyword>
<dbReference type="PRINTS" id="PR00463">
    <property type="entry name" value="EP450I"/>
</dbReference>
<dbReference type="PRINTS" id="PR00385">
    <property type="entry name" value="P450"/>
</dbReference>
<comment type="cofactor">
    <cofactor evidence="7">
        <name>heme</name>
        <dbReference type="ChEBI" id="CHEBI:30413"/>
    </cofactor>
</comment>
<reference evidence="10 11" key="1">
    <citation type="journal article" date="2019" name="Syst. Appl. Microbiol.">
        <title>Microvirga tunisiensis sp. nov., a root nodule symbiotic bacterium isolated from Lupinus micranthus and L. luteus grown in Northern Tunisia.</title>
        <authorList>
            <person name="Msaddak A."/>
            <person name="Rejili M."/>
            <person name="Duran D."/>
            <person name="Mars M."/>
            <person name="Palacios J.M."/>
            <person name="Ruiz-Argueso T."/>
            <person name="Rey L."/>
            <person name="Imperial J."/>
        </authorList>
    </citation>
    <scope>NUCLEOTIDE SEQUENCE [LARGE SCALE GENOMIC DNA]</scope>
    <source>
        <strain evidence="10 11">Lmie10</strain>
    </source>
</reference>
<dbReference type="RefSeq" id="WP_152717228.1">
    <property type="nucleotide sequence ID" value="NZ_VOSJ01000392.1"/>
</dbReference>
<dbReference type="GO" id="GO:0016705">
    <property type="term" value="F:oxidoreductase activity, acting on paired donors, with incorporation or reduction of molecular oxygen"/>
    <property type="evidence" value="ECO:0007669"/>
    <property type="project" value="InterPro"/>
</dbReference>
<evidence type="ECO:0000256" key="3">
    <source>
        <dbReference type="ARBA" id="ARBA00022723"/>
    </source>
</evidence>
<feature type="region of interest" description="Disordered" evidence="9">
    <location>
        <begin position="1"/>
        <end position="24"/>
    </location>
</feature>